<protein>
    <submittedName>
        <fullName evidence="1">Uncharacterized protein</fullName>
    </submittedName>
</protein>
<evidence type="ECO:0000313" key="1">
    <source>
        <dbReference type="EMBL" id="EPR68249.1"/>
    </source>
</evidence>
<dbReference type="AlphaFoldDB" id="S7WNG0"/>
<accession>S7WNG0</accession>
<dbReference type="EMBL" id="ATNM01000107">
    <property type="protein sequence ID" value="EPR68249.1"/>
    <property type="molecule type" value="Genomic_DNA"/>
</dbReference>
<evidence type="ECO:0000313" key="2">
    <source>
        <dbReference type="Proteomes" id="UP000014974"/>
    </source>
</evidence>
<proteinExistence type="predicted"/>
<organism evidence="1 2">
    <name type="scientific">Cyclobacterium qasimii M12-11B</name>
    <dbReference type="NCBI Taxonomy" id="641524"/>
    <lineage>
        <taxon>Bacteria</taxon>
        <taxon>Pseudomonadati</taxon>
        <taxon>Bacteroidota</taxon>
        <taxon>Cytophagia</taxon>
        <taxon>Cytophagales</taxon>
        <taxon>Cyclobacteriaceae</taxon>
        <taxon>Cyclobacterium</taxon>
    </lineage>
</organism>
<dbReference type="Proteomes" id="UP000014974">
    <property type="component" value="Unassembled WGS sequence"/>
</dbReference>
<dbReference type="STRING" id="641524.ADICYQ_2719"/>
<sequence length="69" mass="7536">MSFYIIATPGHTTSPPNKITIENNESLTDFCGLKDVKITSTDRLEFGVKINNNAYNPSLNDISGGMCKP</sequence>
<gene>
    <name evidence="1" type="ORF">ADICYQ_2719</name>
</gene>
<reference evidence="1 2" key="1">
    <citation type="journal article" date="2013" name="Genome Announc.">
        <title>Draft Genome Sequence of Cyclobacterium qasimii Strain M12-11BT, Isolated from Arctic Marine Sediment.</title>
        <authorList>
            <person name="Shivaji S."/>
            <person name="Ara S."/>
            <person name="Singh A."/>
            <person name="Kumar Pinnaka A."/>
        </authorList>
    </citation>
    <scope>NUCLEOTIDE SEQUENCE [LARGE SCALE GENOMIC DNA]</scope>
    <source>
        <strain evidence="1 2">M12-11B</strain>
    </source>
</reference>
<comment type="caution">
    <text evidence="1">The sequence shown here is derived from an EMBL/GenBank/DDBJ whole genome shotgun (WGS) entry which is preliminary data.</text>
</comment>
<name>S7WNG0_9BACT</name>